<evidence type="ECO:0000256" key="6">
    <source>
        <dbReference type="SAM" id="Phobius"/>
    </source>
</evidence>
<dbReference type="NCBIfam" id="TIGR01167">
    <property type="entry name" value="LPXTG_anchor"/>
    <property type="match status" value="1"/>
</dbReference>
<evidence type="ECO:0000256" key="5">
    <source>
        <dbReference type="SAM" id="MobiDB-lite"/>
    </source>
</evidence>
<feature type="transmembrane region" description="Helical" evidence="6">
    <location>
        <begin position="85"/>
        <end position="105"/>
    </location>
</feature>
<evidence type="ECO:0000256" key="1">
    <source>
        <dbReference type="ARBA" id="ARBA00022512"/>
    </source>
</evidence>
<keyword evidence="9" id="KW-1185">Reference proteome</keyword>
<feature type="transmembrane region" description="Helical" evidence="6">
    <location>
        <begin position="276"/>
        <end position="296"/>
    </location>
</feature>
<comment type="caution">
    <text evidence="8">The sequence shown here is derived from an EMBL/GenBank/DDBJ whole genome shotgun (WGS) entry which is preliminary data.</text>
</comment>
<accession>A0A133XWQ9</accession>
<feature type="transmembrane region" description="Helical" evidence="6">
    <location>
        <begin position="26"/>
        <end position="47"/>
    </location>
</feature>
<dbReference type="Proteomes" id="UP000070675">
    <property type="component" value="Unassembled WGS sequence"/>
</dbReference>
<evidence type="ECO:0000256" key="3">
    <source>
        <dbReference type="ARBA" id="ARBA00022729"/>
    </source>
</evidence>
<sequence>MQQRFSILPGSGVGDLLKQKSFRPRFVFVIFFSLLFFCCGFDLRIFAELLVTEQRGTSCILQSCGKLTMASGHVRKDEDMKKSSVLLAGSFAVILSASMAAPAFAHAAGTGAAAPAAPAPKVDSSISERVKANKTYIDELNKGDQADPEKLKQLKAIATKLQKHNEVGKESAFKKAFEANKKYIAELNKGDNADKAVLADAKRDAKAAQKTFEAVAKKQETLAREITEARKADSAVAPADEKPAPTPAADVQTTKNVTKTVAKKTGLPKTGDASSFVAIAGTAFTGLASAVAARAFKKN</sequence>
<dbReference type="PROSITE" id="PS50847">
    <property type="entry name" value="GRAM_POS_ANCHORING"/>
    <property type="match status" value="1"/>
</dbReference>
<evidence type="ECO:0000313" key="9">
    <source>
        <dbReference type="Proteomes" id="UP000070675"/>
    </source>
</evidence>
<evidence type="ECO:0000259" key="7">
    <source>
        <dbReference type="PROSITE" id="PS50847"/>
    </source>
</evidence>
<name>A0A133XWQ9_9ACTN</name>
<gene>
    <name evidence="8" type="ORF">HMPREF3192_00238</name>
</gene>
<evidence type="ECO:0000256" key="2">
    <source>
        <dbReference type="ARBA" id="ARBA00022525"/>
    </source>
</evidence>
<feature type="compositionally biased region" description="Basic and acidic residues" evidence="5">
    <location>
        <begin position="229"/>
        <end position="243"/>
    </location>
</feature>
<keyword evidence="1" id="KW-0134">Cell wall</keyword>
<keyword evidence="3" id="KW-0732">Signal</keyword>
<proteinExistence type="predicted"/>
<keyword evidence="6" id="KW-0472">Membrane</keyword>
<evidence type="ECO:0000256" key="4">
    <source>
        <dbReference type="ARBA" id="ARBA00023088"/>
    </source>
</evidence>
<dbReference type="InterPro" id="IPR019931">
    <property type="entry name" value="LPXTG_anchor"/>
</dbReference>
<evidence type="ECO:0000313" key="8">
    <source>
        <dbReference type="EMBL" id="KXB35368.1"/>
    </source>
</evidence>
<keyword evidence="4" id="KW-0572">Peptidoglycan-anchor</keyword>
<keyword evidence="2" id="KW-0964">Secreted</keyword>
<feature type="domain" description="Gram-positive cocci surface proteins LPxTG" evidence="7">
    <location>
        <begin position="267"/>
        <end position="299"/>
    </location>
</feature>
<keyword evidence="6" id="KW-0812">Transmembrane</keyword>
<dbReference type="AlphaFoldDB" id="A0A133XWQ9"/>
<organism evidence="8 9">
    <name type="scientific">Atopobium deltae</name>
    <dbReference type="NCBI Taxonomy" id="1393034"/>
    <lineage>
        <taxon>Bacteria</taxon>
        <taxon>Bacillati</taxon>
        <taxon>Actinomycetota</taxon>
        <taxon>Coriobacteriia</taxon>
        <taxon>Coriobacteriales</taxon>
        <taxon>Atopobiaceae</taxon>
        <taxon>Atopobium</taxon>
    </lineage>
</organism>
<protein>
    <submittedName>
        <fullName evidence="8">LPXTG-motif protein cell wall anchor domain protein</fullName>
    </submittedName>
</protein>
<dbReference type="PATRIC" id="fig|1393034.3.peg.234"/>
<keyword evidence="6" id="KW-1133">Transmembrane helix</keyword>
<feature type="region of interest" description="Disordered" evidence="5">
    <location>
        <begin position="229"/>
        <end position="253"/>
    </location>
</feature>
<dbReference type="EMBL" id="LSCR01000003">
    <property type="protein sequence ID" value="KXB35368.1"/>
    <property type="molecule type" value="Genomic_DNA"/>
</dbReference>
<reference evidence="9" key="1">
    <citation type="submission" date="2016-01" db="EMBL/GenBank/DDBJ databases">
        <authorList>
            <person name="Mitreva M."/>
            <person name="Pepin K.H."/>
            <person name="Mihindukulasuriya K.A."/>
            <person name="Fulton R."/>
            <person name="Fronick C."/>
            <person name="O'Laughlin M."/>
            <person name="Miner T."/>
            <person name="Herter B."/>
            <person name="Rosa B.A."/>
            <person name="Cordes M."/>
            <person name="Tomlinson C."/>
            <person name="Wollam A."/>
            <person name="Palsikar V.B."/>
            <person name="Mardis E.R."/>
            <person name="Wilson R.K."/>
        </authorList>
    </citation>
    <scope>NUCLEOTIDE SEQUENCE [LARGE SCALE GENOMIC DNA]</scope>
    <source>
        <strain evidence="9">DNF00019</strain>
    </source>
</reference>